<evidence type="ECO:0000313" key="3">
    <source>
        <dbReference type="Proteomes" id="UP000076078"/>
    </source>
</evidence>
<accession>A0A151Z5M3</accession>
<dbReference type="InParanoid" id="A0A151Z5M3"/>
<dbReference type="InterPro" id="IPR007612">
    <property type="entry name" value="LOR"/>
</dbReference>
<dbReference type="Proteomes" id="UP000076078">
    <property type="component" value="Unassembled WGS sequence"/>
</dbReference>
<gene>
    <name evidence="2" type="ORF">DLAC_09921</name>
</gene>
<comment type="similarity">
    <text evidence="1">Belongs to the LOR family.</text>
</comment>
<keyword evidence="3" id="KW-1185">Reference proteome</keyword>
<reference evidence="2 3" key="1">
    <citation type="submission" date="2015-12" db="EMBL/GenBank/DDBJ databases">
        <title>Dictyostelia acquired genes for synthesis and detection of signals that induce cell-type specialization by lateral gene transfer from prokaryotes.</title>
        <authorList>
            <person name="Gloeckner G."/>
            <person name="Schaap P."/>
        </authorList>
    </citation>
    <scope>NUCLEOTIDE SEQUENCE [LARGE SCALE GENOMIC DNA]</scope>
    <source>
        <strain evidence="2 3">TK</strain>
    </source>
</reference>
<dbReference type="InterPro" id="IPR025659">
    <property type="entry name" value="Tubby-like_C"/>
</dbReference>
<dbReference type="Pfam" id="PF04525">
    <property type="entry name" value="LOR"/>
    <property type="match status" value="1"/>
</dbReference>
<proteinExistence type="inferred from homology"/>
<dbReference type="AlphaFoldDB" id="A0A151Z5M3"/>
<comment type="caution">
    <text evidence="2">The sequence shown here is derived from an EMBL/GenBank/DDBJ whole genome shotgun (WGS) entry which is preliminary data.</text>
</comment>
<dbReference type="Gene3D" id="2.40.160.200">
    <property type="entry name" value="LURP1-related"/>
    <property type="match status" value="1"/>
</dbReference>
<protein>
    <recommendedName>
        <fullName evidence="4">Phospholipid scramblase</fullName>
    </recommendedName>
</protein>
<evidence type="ECO:0008006" key="4">
    <source>
        <dbReference type="Google" id="ProtNLM"/>
    </source>
</evidence>
<organism evidence="2 3">
    <name type="scientific">Tieghemostelium lacteum</name>
    <name type="common">Slime mold</name>
    <name type="synonym">Dictyostelium lacteum</name>
    <dbReference type="NCBI Taxonomy" id="361077"/>
    <lineage>
        <taxon>Eukaryota</taxon>
        <taxon>Amoebozoa</taxon>
        <taxon>Evosea</taxon>
        <taxon>Eumycetozoa</taxon>
        <taxon>Dictyostelia</taxon>
        <taxon>Dictyosteliales</taxon>
        <taxon>Raperosteliaceae</taxon>
        <taxon>Tieghemostelium</taxon>
    </lineage>
</organism>
<dbReference type="InterPro" id="IPR038595">
    <property type="entry name" value="LOR_sf"/>
</dbReference>
<dbReference type="SUPFAM" id="SSF54518">
    <property type="entry name" value="Tubby C-terminal domain-like"/>
    <property type="match status" value="1"/>
</dbReference>
<evidence type="ECO:0000313" key="2">
    <source>
        <dbReference type="EMBL" id="KYQ89262.1"/>
    </source>
</evidence>
<name>A0A151Z5M3_TIELA</name>
<sequence>MVTSTIVSDNGITINQQSNKSTKKYIINKKRLTLLGEYKILDENNKVLYLIKGDWGIGRKLHVLDANSNHLATIKQTKLFWPKYDILNKEGHIINTIERVALFKPNFSVLNSPISLKSDFFGFNFEFFNKDKIIGSIKKTKFSWNENYEVTLEEPEHEFLIINSVLIMDSIYHYGKQGFHF</sequence>
<evidence type="ECO:0000256" key="1">
    <source>
        <dbReference type="ARBA" id="ARBA00005437"/>
    </source>
</evidence>
<dbReference type="EMBL" id="LODT01000041">
    <property type="protein sequence ID" value="KYQ89262.1"/>
    <property type="molecule type" value="Genomic_DNA"/>
</dbReference>